<feature type="non-terminal residue" evidence="1">
    <location>
        <position position="32"/>
    </location>
</feature>
<sequence length="32" mass="3920">MVLQHCHARHGYGFRTRYGDVKEYNARFIAHW</sequence>
<protein>
    <submittedName>
        <fullName evidence="1">Uncharacterized protein</fullName>
    </submittedName>
</protein>
<gene>
    <name evidence="1" type="ORF">Q604_UNBC17545G0001</name>
</gene>
<name>W1X7C0_9ZZZZ</name>
<accession>W1X7C0</accession>
<evidence type="ECO:0000313" key="1">
    <source>
        <dbReference type="EMBL" id="ETJ26056.1"/>
    </source>
</evidence>
<dbReference type="EMBL" id="AZMM01017545">
    <property type="protein sequence ID" value="ETJ26056.1"/>
    <property type="molecule type" value="Genomic_DNA"/>
</dbReference>
<proteinExistence type="predicted"/>
<organism evidence="1">
    <name type="scientific">human gut metagenome</name>
    <dbReference type="NCBI Taxonomy" id="408170"/>
    <lineage>
        <taxon>unclassified sequences</taxon>
        <taxon>metagenomes</taxon>
        <taxon>organismal metagenomes</taxon>
    </lineage>
</organism>
<reference evidence="1" key="1">
    <citation type="submission" date="2013-12" db="EMBL/GenBank/DDBJ databases">
        <title>A Varibaculum cambriense genome reconstructed from a premature infant gut community with otherwise low bacterial novelty that shifts toward anaerobic metabolism during the third week of life.</title>
        <authorList>
            <person name="Brown C.T."/>
            <person name="Sharon I."/>
            <person name="Thomas B.C."/>
            <person name="Castelle C.J."/>
            <person name="Morowitz M.J."/>
            <person name="Banfield J.F."/>
        </authorList>
    </citation>
    <scope>NUCLEOTIDE SEQUENCE</scope>
</reference>
<dbReference type="AlphaFoldDB" id="W1X7C0"/>
<comment type="caution">
    <text evidence="1">The sequence shown here is derived from an EMBL/GenBank/DDBJ whole genome shotgun (WGS) entry which is preliminary data.</text>
</comment>